<name>A0ABN2ZDK8_9ACTN</name>
<dbReference type="RefSeq" id="WP_344292568.1">
    <property type="nucleotide sequence ID" value="NZ_BAAAPF010000223.1"/>
</dbReference>
<reference evidence="3 4" key="1">
    <citation type="journal article" date="2019" name="Int. J. Syst. Evol. Microbiol.">
        <title>The Global Catalogue of Microorganisms (GCM) 10K type strain sequencing project: providing services to taxonomists for standard genome sequencing and annotation.</title>
        <authorList>
            <consortium name="The Broad Institute Genomics Platform"/>
            <consortium name="The Broad Institute Genome Sequencing Center for Infectious Disease"/>
            <person name="Wu L."/>
            <person name="Ma J."/>
        </authorList>
    </citation>
    <scope>NUCLEOTIDE SEQUENCE [LARGE SCALE GENOMIC DNA]</scope>
    <source>
        <strain evidence="3 4">JCM 15481</strain>
    </source>
</reference>
<dbReference type="Gene3D" id="2.70.70.10">
    <property type="entry name" value="Glucose Permease (Domain IIA)"/>
    <property type="match status" value="1"/>
</dbReference>
<evidence type="ECO:0000259" key="2">
    <source>
        <dbReference type="Pfam" id="PF01551"/>
    </source>
</evidence>
<feature type="chain" id="PRO_5045743804" description="M23ase beta-sheet core domain-containing protein" evidence="1">
    <location>
        <begin position="35"/>
        <end position="172"/>
    </location>
</feature>
<keyword evidence="1" id="KW-0732">Signal</keyword>
<evidence type="ECO:0000313" key="4">
    <source>
        <dbReference type="Proteomes" id="UP001500443"/>
    </source>
</evidence>
<gene>
    <name evidence="3" type="ORF">GCM10009802_50980</name>
</gene>
<protein>
    <recommendedName>
        <fullName evidence="2">M23ase beta-sheet core domain-containing protein</fullName>
    </recommendedName>
</protein>
<organism evidence="3 4">
    <name type="scientific">Streptomyces synnematoformans</name>
    <dbReference type="NCBI Taxonomy" id="415721"/>
    <lineage>
        <taxon>Bacteria</taxon>
        <taxon>Bacillati</taxon>
        <taxon>Actinomycetota</taxon>
        <taxon>Actinomycetes</taxon>
        <taxon>Kitasatosporales</taxon>
        <taxon>Streptomycetaceae</taxon>
        <taxon>Streptomyces</taxon>
    </lineage>
</organism>
<comment type="caution">
    <text evidence="3">The sequence shown here is derived from an EMBL/GenBank/DDBJ whole genome shotgun (WGS) entry which is preliminary data.</text>
</comment>
<dbReference type="InterPro" id="IPR011055">
    <property type="entry name" value="Dup_hybrid_motif"/>
</dbReference>
<dbReference type="CDD" id="cd12797">
    <property type="entry name" value="M23_peptidase"/>
    <property type="match status" value="1"/>
</dbReference>
<sequence length="172" mass="17779">MSKHAKFTAPVAKSVTLAAGAGMVLALGAGVASADSKPDWVKPVSADYEVTGKYNQGGARWAAKHSGQDFAAPTGTKVRSVHSGTVVEAGWGGAYGNNIVIKHSDGVYTQYGHLSKIDVSVGEKVNAKTAIGKIGTTGNSTGPHLHFEVRTTPYYGSAVDPVAFLTKHGVKI</sequence>
<dbReference type="Pfam" id="PF01551">
    <property type="entry name" value="Peptidase_M23"/>
    <property type="match status" value="1"/>
</dbReference>
<keyword evidence="4" id="KW-1185">Reference proteome</keyword>
<dbReference type="PANTHER" id="PTHR21666:SF270">
    <property type="entry name" value="MUREIN HYDROLASE ACTIVATOR ENVC"/>
    <property type="match status" value="1"/>
</dbReference>
<proteinExistence type="predicted"/>
<accession>A0ABN2ZDK8</accession>
<feature type="signal peptide" evidence="1">
    <location>
        <begin position="1"/>
        <end position="34"/>
    </location>
</feature>
<dbReference type="PANTHER" id="PTHR21666">
    <property type="entry name" value="PEPTIDASE-RELATED"/>
    <property type="match status" value="1"/>
</dbReference>
<dbReference type="EMBL" id="BAAAPF010000223">
    <property type="protein sequence ID" value="GAA2140689.1"/>
    <property type="molecule type" value="Genomic_DNA"/>
</dbReference>
<dbReference type="SUPFAM" id="SSF51261">
    <property type="entry name" value="Duplicated hybrid motif"/>
    <property type="match status" value="1"/>
</dbReference>
<feature type="domain" description="M23ase beta-sheet core" evidence="2">
    <location>
        <begin position="64"/>
        <end position="161"/>
    </location>
</feature>
<evidence type="ECO:0000313" key="3">
    <source>
        <dbReference type="EMBL" id="GAA2140689.1"/>
    </source>
</evidence>
<dbReference type="InterPro" id="IPR016047">
    <property type="entry name" value="M23ase_b-sheet_dom"/>
</dbReference>
<dbReference type="Proteomes" id="UP001500443">
    <property type="component" value="Unassembled WGS sequence"/>
</dbReference>
<dbReference type="InterPro" id="IPR050570">
    <property type="entry name" value="Cell_wall_metabolism_enzyme"/>
</dbReference>
<evidence type="ECO:0000256" key="1">
    <source>
        <dbReference type="SAM" id="SignalP"/>
    </source>
</evidence>